<dbReference type="Pfam" id="PF14420">
    <property type="entry name" value="Clr5"/>
    <property type="match status" value="1"/>
</dbReference>
<comment type="caution">
    <text evidence="3">The sequence shown here is derived from an EMBL/GenBank/DDBJ whole genome shotgun (WGS) entry which is preliminary data.</text>
</comment>
<sequence>MHSSPTHVQHRSPEIMAPNASNADEWDHLRHQITRLYSDEARPLKEIVEIMRLRHNFHATPRMYKYRLQKWGLWKKYKEKEVVHMSLLKRQRDIAGKQSVFFLQGRRVDWGDIERYLRRRPDLEMKIKLGMLTTSTSNSNIVCRSPSPDPILHASSVHQSTDELLRLLRGYYHSDHHDIAKRSHPGHAGDYSTTIYCYTSLAQARTLIIANNMKPGFQALNKSLNYLRSIIEDQEATLLFFLCDIIVAFDLRYKALTFELLRHIHDTLFVVFGEGHPLFLLLHRLIRLSEKDRHEVIAIILRAALDNLKTLSISDHMVERLNCHYILLLEHMGITGKMTKELVPEIDVDTMGAAGMSYLGRFAEKLILNHDLEEADRKTDIMLAWLGSPLNQQHAAWADLQLFSNRLKTYIEYSRSTSIANQGYLK</sequence>
<dbReference type="AlphaFoldDB" id="A0A1L7VZ32"/>
<name>A0A1L7VZ32_FUSPR</name>
<dbReference type="PANTHER" id="PTHR38788">
    <property type="entry name" value="CLR5 DOMAIN-CONTAINING PROTEIN"/>
    <property type="match status" value="1"/>
</dbReference>
<evidence type="ECO:0000256" key="1">
    <source>
        <dbReference type="SAM" id="MobiDB-lite"/>
    </source>
</evidence>
<evidence type="ECO:0000313" key="4">
    <source>
        <dbReference type="Proteomes" id="UP000183971"/>
    </source>
</evidence>
<dbReference type="RefSeq" id="XP_031086229.1">
    <property type="nucleotide sequence ID" value="XM_031220585.1"/>
</dbReference>
<accession>A0A1L7VZ32</accession>
<feature type="domain" description="Clr5" evidence="2">
    <location>
        <begin position="23"/>
        <end position="73"/>
    </location>
</feature>
<dbReference type="Proteomes" id="UP000183971">
    <property type="component" value="Unassembled WGS sequence"/>
</dbReference>
<dbReference type="PANTHER" id="PTHR38788:SF3">
    <property type="entry name" value="CLR5 DOMAIN-CONTAINING PROTEIN"/>
    <property type="match status" value="1"/>
</dbReference>
<dbReference type="GeneID" id="42059986"/>
<dbReference type="InterPro" id="IPR025676">
    <property type="entry name" value="Clr5_dom"/>
</dbReference>
<dbReference type="EMBL" id="FJOF01000009">
    <property type="protein sequence ID" value="CZR45695.1"/>
    <property type="molecule type" value="Genomic_DNA"/>
</dbReference>
<dbReference type="VEuPathDB" id="FungiDB:FPRO_15129"/>
<proteinExistence type="predicted"/>
<evidence type="ECO:0000313" key="3">
    <source>
        <dbReference type="EMBL" id="CZR45695.1"/>
    </source>
</evidence>
<keyword evidence="4" id="KW-1185">Reference proteome</keyword>
<feature type="region of interest" description="Disordered" evidence="1">
    <location>
        <begin position="1"/>
        <end position="21"/>
    </location>
</feature>
<protein>
    <recommendedName>
        <fullName evidence="2">Clr5 domain-containing protein</fullName>
    </recommendedName>
</protein>
<organism evidence="3 4">
    <name type="scientific">Fusarium proliferatum (strain ET1)</name>
    <name type="common">Orchid endophyte fungus</name>
    <dbReference type="NCBI Taxonomy" id="1227346"/>
    <lineage>
        <taxon>Eukaryota</taxon>
        <taxon>Fungi</taxon>
        <taxon>Dikarya</taxon>
        <taxon>Ascomycota</taxon>
        <taxon>Pezizomycotina</taxon>
        <taxon>Sordariomycetes</taxon>
        <taxon>Hypocreomycetidae</taxon>
        <taxon>Hypocreales</taxon>
        <taxon>Nectriaceae</taxon>
        <taxon>Fusarium</taxon>
        <taxon>Fusarium fujikuroi species complex</taxon>
    </lineage>
</organism>
<reference evidence="4" key="1">
    <citation type="journal article" date="2016" name="Genome Biol. Evol.">
        <title>Comparative 'omics' of the Fusarium fujikuroi species complex highlights differences in genetic potential and metabolite synthesis.</title>
        <authorList>
            <person name="Niehaus E.-M."/>
            <person name="Muensterkoetter M."/>
            <person name="Proctor R.H."/>
            <person name="Brown D.W."/>
            <person name="Sharon A."/>
            <person name="Idan Y."/>
            <person name="Oren-Young L."/>
            <person name="Sieber C.M."/>
            <person name="Novak O."/>
            <person name="Pencik A."/>
            <person name="Tarkowska D."/>
            <person name="Hromadova K."/>
            <person name="Freeman S."/>
            <person name="Maymon M."/>
            <person name="Elazar M."/>
            <person name="Youssef S.A."/>
            <person name="El-Shabrawy E.S.M."/>
            <person name="Shalaby A.B.A."/>
            <person name="Houterman P."/>
            <person name="Brock N.L."/>
            <person name="Burkhardt I."/>
            <person name="Tsavkelova E.A."/>
            <person name="Dickschat J.S."/>
            <person name="Galuszka P."/>
            <person name="Gueldener U."/>
            <person name="Tudzynski B."/>
        </authorList>
    </citation>
    <scope>NUCLEOTIDE SEQUENCE [LARGE SCALE GENOMIC DNA]</scope>
    <source>
        <strain evidence="4">ET1</strain>
    </source>
</reference>
<gene>
    <name evidence="3" type="ORF">FPRO_15129</name>
</gene>
<evidence type="ECO:0000259" key="2">
    <source>
        <dbReference type="Pfam" id="PF14420"/>
    </source>
</evidence>